<keyword evidence="3" id="KW-1185">Reference proteome</keyword>
<feature type="transmembrane region" description="Helical" evidence="1">
    <location>
        <begin position="23"/>
        <end position="42"/>
    </location>
</feature>
<dbReference type="EMBL" id="JAGYWB010000012">
    <property type="protein sequence ID" value="KAI0501299.1"/>
    <property type="molecule type" value="Genomic_DNA"/>
</dbReference>
<sequence length="112" mass="12811">MITVMPATFIKISSRVHYLATSLALWPTFGWLFQALMNVCLLSESCSANDKIDKTCIYYRKYSFSDKMALPLVFIIMFVFCTWSLSAILCTYAIRVMWLLTEATLCAIIIVN</sequence>
<accession>A0A8T3AY79</accession>
<evidence type="ECO:0000256" key="1">
    <source>
        <dbReference type="SAM" id="Phobius"/>
    </source>
</evidence>
<protein>
    <submittedName>
        <fullName evidence="2">Uncharacterized protein</fullName>
    </submittedName>
</protein>
<name>A0A8T3AY79_DENNO</name>
<reference evidence="2" key="1">
    <citation type="journal article" date="2022" name="Front. Genet.">
        <title>Chromosome-Scale Assembly of the Dendrobium nobile Genome Provides Insights Into the Molecular Mechanism of the Biosynthesis of the Medicinal Active Ingredient of Dendrobium.</title>
        <authorList>
            <person name="Xu Q."/>
            <person name="Niu S.-C."/>
            <person name="Li K.-L."/>
            <person name="Zheng P.-J."/>
            <person name="Zhang X.-J."/>
            <person name="Jia Y."/>
            <person name="Liu Y."/>
            <person name="Niu Y.-X."/>
            <person name="Yu L.-H."/>
            <person name="Chen D.-F."/>
            <person name="Zhang G.-Q."/>
        </authorList>
    </citation>
    <scope>NUCLEOTIDE SEQUENCE</scope>
    <source>
        <tissue evidence="2">Leaf</tissue>
    </source>
</reference>
<evidence type="ECO:0000313" key="3">
    <source>
        <dbReference type="Proteomes" id="UP000829196"/>
    </source>
</evidence>
<comment type="caution">
    <text evidence="2">The sequence shown here is derived from an EMBL/GenBank/DDBJ whole genome shotgun (WGS) entry which is preliminary data.</text>
</comment>
<keyword evidence="1" id="KW-0812">Transmembrane</keyword>
<proteinExistence type="predicted"/>
<gene>
    <name evidence="2" type="ORF">KFK09_016243</name>
</gene>
<evidence type="ECO:0000313" key="2">
    <source>
        <dbReference type="EMBL" id="KAI0501299.1"/>
    </source>
</evidence>
<keyword evidence="1" id="KW-1133">Transmembrane helix</keyword>
<organism evidence="2 3">
    <name type="scientific">Dendrobium nobile</name>
    <name type="common">Orchid</name>
    <dbReference type="NCBI Taxonomy" id="94219"/>
    <lineage>
        <taxon>Eukaryota</taxon>
        <taxon>Viridiplantae</taxon>
        <taxon>Streptophyta</taxon>
        <taxon>Embryophyta</taxon>
        <taxon>Tracheophyta</taxon>
        <taxon>Spermatophyta</taxon>
        <taxon>Magnoliopsida</taxon>
        <taxon>Liliopsida</taxon>
        <taxon>Asparagales</taxon>
        <taxon>Orchidaceae</taxon>
        <taxon>Epidendroideae</taxon>
        <taxon>Malaxideae</taxon>
        <taxon>Dendrobiinae</taxon>
        <taxon>Dendrobium</taxon>
    </lineage>
</organism>
<dbReference type="AlphaFoldDB" id="A0A8T3AY79"/>
<feature type="transmembrane region" description="Helical" evidence="1">
    <location>
        <begin position="68"/>
        <end position="86"/>
    </location>
</feature>
<keyword evidence="1" id="KW-0472">Membrane</keyword>
<dbReference type="Proteomes" id="UP000829196">
    <property type="component" value="Unassembled WGS sequence"/>
</dbReference>